<evidence type="ECO:0000256" key="8">
    <source>
        <dbReference type="ARBA" id="ARBA00023034"/>
    </source>
</evidence>
<dbReference type="InterPro" id="IPR002659">
    <property type="entry name" value="Glyco_trans_31"/>
</dbReference>
<keyword evidence="4" id="KW-0808">Transferase</keyword>
<evidence type="ECO:0000313" key="12">
    <source>
        <dbReference type="Proteomes" id="UP001292094"/>
    </source>
</evidence>
<dbReference type="EMBL" id="JAWZYT010000941">
    <property type="protein sequence ID" value="KAK4317179.1"/>
    <property type="molecule type" value="Genomic_DNA"/>
</dbReference>
<comment type="subcellular location">
    <subcellularLocation>
        <location evidence="1 10">Golgi apparatus membrane</location>
        <topology evidence="1 10">Single-pass type II membrane protein</topology>
    </subcellularLocation>
</comment>
<dbReference type="GO" id="GO:0006493">
    <property type="term" value="P:protein O-linked glycosylation"/>
    <property type="evidence" value="ECO:0007669"/>
    <property type="project" value="TreeGrafter"/>
</dbReference>
<evidence type="ECO:0000256" key="4">
    <source>
        <dbReference type="ARBA" id="ARBA00022679"/>
    </source>
</evidence>
<dbReference type="Pfam" id="PF01762">
    <property type="entry name" value="Galactosyl_T"/>
    <property type="match status" value="1"/>
</dbReference>
<name>A0AAE1UFW8_9EUCA</name>
<reference evidence="11" key="1">
    <citation type="submission" date="2023-11" db="EMBL/GenBank/DDBJ databases">
        <title>Genome assemblies of two species of porcelain crab, Petrolisthes cinctipes and Petrolisthes manimaculis (Anomura: Porcellanidae).</title>
        <authorList>
            <person name="Angst P."/>
        </authorList>
    </citation>
    <scope>NUCLEOTIDE SEQUENCE</scope>
    <source>
        <strain evidence="11">PB745_02</strain>
        <tissue evidence="11">Gill</tissue>
    </source>
</reference>
<organism evidence="11 12">
    <name type="scientific">Petrolisthes manimaculis</name>
    <dbReference type="NCBI Taxonomy" id="1843537"/>
    <lineage>
        <taxon>Eukaryota</taxon>
        <taxon>Metazoa</taxon>
        <taxon>Ecdysozoa</taxon>
        <taxon>Arthropoda</taxon>
        <taxon>Crustacea</taxon>
        <taxon>Multicrustacea</taxon>
        <taxon>Malacostraca</taxon>
        <taxon>Eumalacostraca</taxon>
        <taxon>Eucarida</taxon>
        <taxon>Decapoda</taxon>
        <taxon>Pleocyemata</taxon>
        <taxon>Anomura</taxon>
        <taxon>Galatheoidea</taxon>
        <taxon>Porcellanidae</taxon>
        <taxon>Petrolisthes</taxon>
    </lineage>
</organism>
<comment type="similarity">
    <text evidence="2 10">Belongs to the glycosyltransferase 31 family.</text>
</comment>
<gene>
    <name evidence="11" type="ORF">Pmani_011708</name>
</gene>
<dbReference type="GO" id="GO:0016758">
    <property type="term" value="F:hexosyltransferase activity"/>
    <property type="evidence" value="ECO:0007669"/>
    <property type="project" value="InterPro"/>
</dbReference>
<dbReference type="EC" id="2.4.1.-" evidence="10"/>
<proteinExistence type="inferred from homology"/>
<dbReference type="Proteomes" id="UP001292094">
    <property type="component" value="Unassembled WGS sequence"/>
</dbReference>
<evidence type="ECO:0000256" key="5">
    <source>
        <dbReference type="ARBA" id="ARBA00022692"/>
    </source>
</evidence>
<keyword evidence="3 10" id="KW-0328">Glycosyltransferase</keyword>
<comment type="caution">
    <text evidence="11">The sequence shown here is derived from an EMBL/GenBank/DDBJ whole genome shotgun (WGS) entry which is preliminary data.</text>
</comment>
<keyword evidence="7 10" id="KW-1133">Transmembrane helix</keyword>
<dbReference type="AlphaFoldDB" id="A0AAE1UFW8"/>
<evidence type="ECO:0000313" key="11">
    <source>
        <dbReference type="EMBL" id="KAK4317179.1"/>
    </source>
</evidence>
<keyword evidence="9 10" id="KW-0472">Membrane</keyword>
<dbReference type="GO" id="GO:0000139">
    <property type="term" value="C:Golgi membrane"/>
    <property type="evidence" value="ECO:0007669"/>
    <property type="project" value="UniProtKB-SubCell"/>
</dbReference>
<feature type="transmembrane region" description="Helical" evidence="10">
    <location>
        <begin position="20"/>
        <end position="40"/>
    </location>
</feature>
<evidence type="ECO:0000256" key="7">
    <source>
        <dbReference type="ARBA" id="ARBA00022989"/>
    </source>
</evidence>
<keyword evidence="6 10" id="KW-0735">Signal-anchor</keyword>
<protein>
    <recommendedName>
        <fullName evidence="10">Hexosyltransferase</fullName>
        <ecNumber evidence="10">2.4.1.-</ecNumber>
    </recommendedName>
</protein>
<dbReference type="PANTHER" id="PTHR11214:SF3">
    <property type="entry name" value="BETA-1,3-GALACTOSYLTRANSFERASE 6"/>
    <property type="match status" value="1"/>
</dbReference>
<evidence type="ECO:0000256" key="6">
    <source>
        <dbReference type="ARBA" id="ARBA00022968"/>
    </source>
</evidence>
<evidence type="ECO:0000256" key="2">
    <source>
        <dbReference type="ARBA" id="ARBA00008661"/>
    </source>
</evidence>
<keyword evidence="5 10" id="KW-0812">Transmembrane</keyword>
<evidence type="ECO:0000256" key="3">
    <source>
        <dbReference type="ARBA" id="ARBA00022676"/>
    </source>
</evidence>
<evidence type="ECO:0000256" key="1">
    <source>
        <dbReference type="ARBA" id="ARBA00004323"/>
    </source>
</evidence>
<dbReference type="PANTHER" id="PTHR11214">
    <property type="entry name" value="BETA-1,3-N-ACETYLGLUCOSAMINYLTRANSFERASE"/>
    <property type="match status" value="1"/>
</dbReference>
<keyword evidence="8 10" id="KW-0333">Golgi apparatus</keyword>
<keyword evidence="12" id="KW-1185">Reference proteome</keyword>
<accession>A0AAE1UFW8</accession>
<sequence>MLNLLSCRRLPFVNKCVAVWRRWVVATLVPVGVVAGFLLGHTSFVYSNSSLDQSQAFNDAAADPPNQGRHVSECNLNIPTISTSELPEFLIAESDFCTRRGNLTMVAYIHSHISGVEKRQETRATWASRWAENLGVRLAAVFMVGRARTHREKEIVERESRLYGDIVQGNYTDTYYTLSLKALMALEWVQQHCSHVPWVLHADDDVLIDTVSYSKFLNARGSSNRLFCHAWKSSLVRRTGKWCVEKYEFPGKKYPPYCAGGAWVVANKGVPRLLKAATHAPPLWVDDVYVTGILARKAGLRHSWALSAHFRMTGIEEQDLGKTMVWFNVTETRTEWWRKLVKHHGLTLPHLPPPPSS</sequence>
<evidence type="ECO:0000256" key="9">
    <source>
        <dbReference type="ARBA" id="ARBA00023136"/>
    </source>
</evidence>
<dbReference type="Gene3D" id="3.90.550.50">
    <property type="match status" value="1"/>
</dbReference>
<evidence type="ECO:0000256" key="10">
    <source>
        <dbReference type="RuleBase" id="RU363063"/>
    </source>
</evidence>